<reference evidence="1 2" key="1">
    <citation type="submission" date="2024-01" db="EMBL/GenBank/DDBJ databases">
        <title>Comparative genomics of Cryptococcus and Kwoniella reveals pathogenesis evolution and contrasting modes of karyotype evolution via chromosome fusion or intercentromeric recombination.</title>
        <authorList>
            <person name="Coelho M.A."/>
            <person name="David-Palma M."/>
            <person name="Shea T."/>
            <person name="Bowers K."/>
            <person name="McGinley-Smith S."/>
            <person name="Mohammad A.W."/>
            <person name="Gnirke A."/>
            <person name="Yurkov A.M."/>
            <person name="Nowrousian M."/>
            <person name="Sun S."/>
            <person name="Cuomo C.A."/>
            <person name="Heitman J."/>
        </authorList>
    </citation>
    <scope>NUCLEOTIDE SEQUENCE [LARGE SCALE GENOMIC DNA]</scope>
    <source>
        <strain evidence="1 2">CBS 6074</strain>
    </source>
</reference>
<keyword evidence="2" id="KW-1185">Reference proteome</keyword>
<name>A0AAX4JQ12_9TREE</name>
<organism evidence="1 2">
    <name type="scientific">Kwoniella dendrophila CBS 6074</name>
    <dbReference type="NCBI Taxonomy" id="1295534"/>
    <lineage>
        <taxon>Eukaryota</taxon>
        <taxon>Fungi</taxon>
        <taxon>Dikarya</taxon>
        <taxon>Basidiomycota</taxon>
        <taxon>Agaricomycotina</taxon>
        <taxon>Tremellomycetes</taxon>
        <taxon>Tremellales</taxon>
        <taxon>Cryptococcaceae</taxon>
        <taxon>Kwoniella</taxon>
    </lineage>
</organism>
<dbReference type="EMBL" id="CP144100">
    <property type="protein sequence ID" value="WWC87496.1"/>
    <property type="molecule type" value="Genomic_DNA"/>
</dbReference>
<dbReference type="RefSeq" id="XP_066074259.1">
    <property type="nucleotide sequence ID" value="XM_066218162.1"/>
</dbReference>
<dbReference type="AlphaFoldDB" id="A0AAX4JQ12"/>
<proteinExistence type="predicted"/>
<dbReference type="Proteomes" id="UP001355207">
    <property type="component" value="Chromosome 3"/>
</dbReference>
<accession>A0AAX4JQ12</accession>
<protein>
    <submittedName>
        <fullName evidence="1">Uncharacterized protein</fullName>
    </submittedName>
</protein>
<evidence type="ECO:0000313" key="1">
    <source>
        <dbReference type="EMBL" id="WWC87496.1"/>
    </source>
</evidence>
<gene>
    <name evidence="1" type="ORF">L201_002386</name>
</gene>
<dbReference type="GeneID" id="91093058"/>
<evidence type="ECO:0000313" key="2">
    <source>
        <dbReference type="Proteomes" id="UP001355207"/>
    </source>
</evidence>
<sequence length="148" mass="16258">MDLTSQFGVIRAHINKNRGIPITVTVEPSELAEDSYILFDIDKQGETSRGGSEYFREEIDVKPGSHAQCGNGDWKVNPSSDGRSVHISSITKDQAYGSSLGTGTCSKDLLTDYLTPNRPTKEIGLYKFYAEFDVTCDPTTTASQSILR</sequence>